<protein>
    <submittedName>
        <fullName evidence="3">Unannotated protein</fullName>
    </submittedName>
</protein>
<dbReference type="AlphaFoldDB" id="A0A6J7H9F2"/>
<dbReference type="EMBL" id="CAFBMS010000027">
    <property type="protein sequence ID" value="CAB4916234.1"/>
    <property type="molecule type" value="Genomic_DNA"/>
</dbReference>
<gene>
    <name evidence="3" type="ORF">UFOPK3614_00607</name>
</gene>
<evidence type="ECO:0000256" key="1">
    <source>
        <dbReference type="ARBA" id="ARBA00006484"/>
    </source>
</evidence>
<dbReference type="PANTHER" id="PTHR42760">
    <property type="entry name" value="SHORT-CHAIN DEHYDROGENASES/REDUCTASES FAMILY MEMBER"/>
    <property type="match status" value="1"/>
</dbReference>
<organism evidence="3">
    <name type="scientific">freshwater metagenome</name>
    <dbReference type="NCBI Taxonomy" id="449393"/>
    <lineage>
        <taxon>unclassified sequences</taxon>
        <taxon>metagenomes</taxon>
        <taxon>ecological metagenomes</taxon>
    </lineage>
</organism>
<comment type="similarity">
    <text evidence="1">Belongs to the short-chain dehydrogenases/reductases (SDR) family.</text>
</comment>
<keyword evidence="2" id="KW-0560">Oxidoreductase</keyword>
<reference evidence="3" key="1">
    <citation type="submission" date="2020-05" db="EMBL/GenBank/DDBJ databases">
        <authorList>
            <person name="Chiriac C."/>
            <person name="Salcher M."/>
            <person name="Ghai R."/>
            <person name="Kavagutti S V."/>
        </authorList>
    </citation>
    <scope>NUCLEOTIDE SEQUENCE</scope>
</reference>
<dbReference type="Pfam" id="PF13561">
    <property type="entry name" value="adh_short_C2"/>
    <property type="match status" value="1"/>
</dbReference>
<dbReference type="PANTHER" id="PTHR42760:SF5">
    <property type="entry name" value="2-DEHYDRO-3-DEOXY-D-GLUCONATE 5-DEHYDROGENASE"/>
    <property type="match status" value="1"/>
</dbReference>
<dbReference type="GO" id="GO:0016616">
    <property type="term" value="F:oxidoreductase activity, acting on the CH-OH group of donors, NAD or NADP as acceptor"/>
    <property type="evidence" value="ECO:0007669"/>
    <property type="project" value="TreeGrafter"/>
</dbReference>
<dbReference type="FunFam" id="3.40.50.720:FF:000084">
    <property type="entry name" value="Short-chain dehydrogenase reductase"/>
    <property type="match status" value="1"/>
</dbReference>
<name>A0A6J7H9F2_9ZZZZ</name>
<dbReference type="InterPro" id="IPR036291">
    <property type="entry name" value="NAD(P)-bd_dom_sf"/>
</dbReference>
<evidence type="ECO:0000256" key="2">
    <source>
        <dbReference type="ARBA" id="ARBA00023002"/>
    </source>
</evidence>
<proteinExistence type="inferred from homology"/>
<dbReference type="SUPFAM" id="SSF51735">
    <property type="entry name" value="NAD(P)-binding Rossmann-fold domains"/>
    <property type="match status" value="1"/>
</dbReference>
<dbReference type="PRINTS" id="PR00081">
    <property type="entry name" value="GDHRDH"/>
</dbReference>
<accession>A0A6J7H9F2</accession>
<dbReference type="InterPro" id="IPR002347">
    <property type="entry name" value="SDR_fam"/>
</dbReference>
<dbReference type="Gene3D" id="3.40.50.720">
    <property type="entry name" value="NAD(P)-binding Rossmann-like Domain"/>
    <property type="match status" value="1"/>
</dbReference>
<evidence type="ECO:0000313" key="3">
    <source>
        <dbReference type="EMBL" id="CAB4916234.1"/>
    </source>
</evidence>
<sequence length="262" mass="27889">MVAYSDDCYMNSLNLSGKVALVTGAGRGLGRGIALSLAESGAQVILVSRTESQLIETASQINTIGAQSKSLVFDIGQLDLLEDFTETAWNSFGTIDIVVHAAGIQSRKPALDFSVSEVKSIIDVNLLAPYFLSTAIGRRMIKNKLPGRHIFIGSLASKIGLPNIVPYTISKSAILGAVHGLSREWAALGITVNAVLPGYFDTELTRNMLSEQSQMDRILSRIPMGHLGDPKDVASACTFLASDMARYITGVSLAVDGGWLAS</sequence>